<proteinExistence type="predicted"/>
<dbReference type="InterPro" id="IPR036300">
    <property type="entry name" value="MIR_dom_sf"/>
</dbReference>
<comment type="caution">
    <text evidence="3">The sequence shown here is derived from an EMBL/GenBank/DDBJ whole genome shotgun (WGS) entry which is preliminary data.</text>
</comment>
<name>A0A015LFF7_RHIIW</name>
<evidence type="ECO:0000313" key="4">
    <source>
        <dbReference type="Proteomes" id="UP000022910"/>
    </source>
</evidence>
<evidence type="ECO:0000259" key="2">
    <source>
        <dbReference type="PROSITE" id="PS50919"/>
    </source>
</evidence>
<dbReference type="Gene3D" id="2.80.10.50">
    <property type="match status" value="1"/>
</dbReference>
<dbReference type="InterPro" id="IPR016093">
    <property type="entry name" value="MIR_motif"/>
</dbReference>
<evidence type="ECO:0000256" key="1">
    <source>
        <dbReference type="ARBA" id="ARBA00022737"/>
    </source>
</evidence>
<gene>
    <name evidence="3" type="ORF">RirG_242780</name>
</gene>
<dbReference type="PROSITE" id="PS50919">
    <property type="entry name" value="MIR"/>
    <property type="match status" value="1"/>
</dbReference>
<sequence>MDIPKYDGNIHPDEWINDIRKYHYIWKVEYEEFLNIVISLIDPTIKLPTEISDIEELRNALKENISFTVFKNTNKRKLQLLKYIPESRGGDTSKFISNFLKLCYNAEINDIEEQKIYFYKSLPMNHFDSISNEFHQKMKNINSLNELIKEFEDFVVYESNLITNDSIVALRHVATGKYLSSVENLCYKTGSKLQLVFVRGSDPGPNSLWKIQFNKELATYTDTSITLQHTKSNKLLGISWYGSGNSYSYQKSPTFGSTEVNCGGNASEWKFNYSKSEENHESYLKSNDIIYLSIKKSVDRSGRTTHIGSVEFLRCHDVRFTIGNDNFQEIVCHNERLGANDDWCIELIEQCA</sequence>
<dbReference type="Proteomes" id="UP000022910">
    <property type="component" value="Unassembled WGS sequence"/>
</dbReference>
<dbReference type="CDD" id="cd23263">
    <property type="entry name" value="beta-trefoil_MIR"/>
    <property type="match status" value="1"/>
</dbReference>
<reference evidence="3 4" key="1">
    <citation type="submission" date="2014-02" db="EMBL/GenBank/DDBJ databases">
        <title>Single nucleus genome sequencing reveals high similarity among nuclei of an endomycorrhizal fungus.</title>
        <authorList>
            <person name="Lin K."/>
            <person name="Geurts R."/>
            <person name="Zhang Z."/>
            <person name="Limpens E."/>
            <person name="Saunders D.G."/>
            <person name="Mu D."/>
            <person name="Pang E."/>
            <person name="Cao H."/>
            <person name="Cha H."/>
            <person name="Lin T."/>
            <person name="Zhou Q."/>
            <person name="Shang Y."/>
            <person name="Li Y."/>
            <person name="Ivanov S."/>
            <person name="Sharma T."/>
            <person name="Velzen R.V."/>
            <person name="Ruijter N.D."/>
            <person name="Aanen D.K."/>
            <person name="Win J."/>
            <person name="Kamoun S."/>
            <person name="Bisseling T."/>
            <person name="Huang S."/>
        </authorList>
    </citation>
    <scope>NUCLEOTIDE SEQUENCE [LARGE SCALE GENOMIC DNA]</scope>
    <source>
        <strain evidence="4">DAOM197198w</strain>
    </source>
</reference>
<dbReference type="OrthoDB" id="2306354at2759"/>
<organism evidence="3 4">
    <name type="scientific">Rhizophagus irregularis (strain DAOM 197198w)</name>
    <name type="common">Glomus intraradices</name>
    <dbReference type="NCBI Taxonomy" id="1432141"/>
    <lineage>
        <taxon>Eukaryota</taxon>
        <taxon>Fungi</taxon>
        <taxon>Fungi incertae sedis</taxon>
        <taxon>Mucoromycota</taxon>
        <taxon>Glomeromycotina</taxon>
        <taxon>Glomeromycetes</taxon>
        <taxon>Glomerales</taxon>
        <taxon>Glomeraceae</taxon>
        <taxon>Rhizophagus</taxon>
    </lineage>
</organism>
<dbReference type="SMR" id="A0A015LFF7"/>
<accession>A0A015LFF7</accession>
<dbReference type="EMBL" id="JEMT01028854">
    <property type="protein sequence ID" value="EXX53558.1"/>
    <property type="molecule type" value="Genomic_DNA"/>
</dbReference>
<evidence type="ECO:0000313" key="3">
    <source>
        <dbReference type="EMBL" id="EXX53558.1"/>
    </source>
</evidence>
<dbReference type="AlphaFoldDB" id="A0A015LFF7"/>
<dbReference type="SUPFAM" id="SSF82109">
    <property type="entry name" value="MIR domain"/>
    <property type="match status" value="1"/>
</dbReference>
<protein>
    <recommendedName>
        <fullName evidence="2">MIR domain-containing protein</fullName>
    </recommendedName>
</protein>
<feature type="domain" description="MIR" evidence="2">
    <location>
        <begin position="159"/>
        <end position="214"/>
    </location>
</feature>
<keyword evidence="4" id="KW-1185">Reference proteome</keyword>
<keyword evidence="1" id="KW-0677">Repeat</keyword>